<keyword evidence="4" id="KW-1185">Reference proteome</keyword>
<protein>
    <submittedName>
        <fullName evidence="3">Bulb-type lectin domain-containing protein</fullName>
    </submittedName>
</protein>
<reference evidence="3" key="1">
    <citation type="submission" date="2022-12" db="EMBL/GenBank/DDBJ databases">
        <authorList>
            <person name="Petersen C."/>
        </authorList>
    </citation>
    <scope>NUCLEOTIDE SEQUENCE</scope>
    <source>
        <strain evidence="3">IBT 29677</strain>
    </source>
</reference>
<dbReference type="SMART" id="SM00108">
    <property type="entry name" value="B_lectin"/>
    <property type="match status" value="1"/>
</dbReference>
<dbReference type="Proteomes" id="UP001147747">
    <property type="component" value="Unassembled WGS sequence"/>
</dbReference>
<feature type="domain" description="Bulb-type lectin" evidence="2">
    <location>
        <begin position="150"/>
        <end position="265"/>
    </location>
</feature>
<dbReference type="AlphaFoldDB" id="A0A9X0BE58"/>
<dbReference type="SUPFAM" id="SSF51322">
    <property type="entry name" value="Cyanovirin-N"/>
    <property type="match status" value="1"/>
</dbReference>
<dbReference type="InterPro" id="IPR011058">
    <property type="entry name" value="Cyanovirin-N"/>
</dbReference>
<feature type="compositionally biased region" description="Basic and acidic residues" evidence="1">
    <location>
        <begin position="124"/>
        <end position="133"/>
    </location>
</feature>
<feature type="region of interest" description="Disordered" evidence="1">
    <location>
        <begin position="124"/>
        <end position="150"/>
    </location>
</feature>
<accession>A0A9X0BE58</accession>
<name>A0A9X0BE58_9EURO</name>
<organism evidence="3 4">
    <name type="scientific">Penicillium cosmopolitanum</name>
    <dbReference type="NCBI Taxonomy" id="1131564"/>
    <lineage>
        <taxon>Eukaryota</taxon>
        <taxon>Fungi</taxon>
        <taxon>Dikarya</taxon>
        <taxon>Ascomycota</taxon>
        <taxon>Pezizomycotina</taxon>
        <taxon>Eurotiomycetes</taxon>
        <taxon>Eurotiomycetidae</taxon>
        <taxon>Eurotiales</taxon>
        <taxon>Aspergillaceae</taxon>
        <taxon>Penicillium</taxon>
    </lineage>
</organism>
<gene>
    <name evidence="3" type="ORF">N7509_000391</name>
</gene>
<reference evidence="3" key="2">
    <citation type="journal article" date="2023" name="IMA Fungus">
        <title>Comparative genomic study of the Penicillium genus elucidates a diverse pangenome and 15 lateral gene transfer events.</title>
        <authorList>
            <person name="Petersen C."/>
            <person name="Sorensen T."/>
            <person name="Nielsen M.R."/>
            <person name="Sondergaard T.E."/>
            <person name="Sorensen J.L."/>
            <person name="Fitzpatrick D.A."/>
            <person name="Frisvad J.C."/>
            <person name="Nielsen K.L."/>
        </authorList>
    </citation>
    <scope>NUCLEOTIDE SEQUENCE</scope>
    <source>
        <strain evidence="3">IBT 29677</strain>
    </source>
</reference>
<feature type="compositionally biased region" description="Acidic residues" evidence="1">
    <location>
        <begin position="137"/>
        <end position="147"/>
    </location>
</feature>
<dbReference type="EMBL" id="JAPZBU010000003">
    <property type="protein sequence ID" value="KAJ5413764.1"/>
    <property type="molecule type" value="Genomic_DNA"/>
</dbReference>
<dbReference type="InterPro" id="IPR001480">
    <property type="entry name" value="Bulb-type_lectin_dom"/>
</dbReference>
<dbReference type="Gene3D" id="2.30.60.10">
    <property type="entry name" value="Cyanovirin-N"/>
    <property type="match status" value="1"/>
</dbReference>
<dbReference type="SUPFAM" id="SSF51110">
    <property type="entry name" value="alpha-D-mannose-specific plant lectins"/>
    <property type="match status" value="1"/>
</dbReference>
<evidence type="ECO:0000259" key="2">
    <source>
        <dbReference type="PROSITE" id="PS50927"/>
    </source>
</evidence>
<evidence type="ECO:0000313" key="4">
    <source>
        <dbReference type="Proteomes" id="UP001147747"/>
    </source>
</evidence>
<evidence type="ECO:0000313" key="3">
    <source>
        <dbReference type="EMBL" id="KAJ5413764.1"/>
    </source>
</evidence>
<dbReference type="Gene3D" id="2.90.10.10">
    <property type="entry name" value="Bulb-type lectin domain"/>
    <property type="match status" value="2"/>
</dbReference>
<evidence type="ECO:0000256" key="1">
    <source>
        <dbReference type="SAM" id="MobiDB-lite"/>
    </source>
</evidence>
<dbReference type="RefSeq" id="XP_056493620.1">
    <property type="nucleotide sequence ID" value="XM_056625038.1"/>
</dbReference>
<dbReference type="InterPro" id="IPR036426">
    <property type="entry name" value="Bulb-type_lectin_dom_sf"/>
</dbReference>
<dbReference type="OrthoDB" id="1884773at2759"/>
<comment type="caution">
    <text evidence="3">The sequence shown here is derived from an EMBL/GenBank/DDBJ whole genome shotgun (WGS) entry which is preliminary data.</text>
</comment>
<dbReference type="GeneID" id="81364018"/>
<dbReference type="Pfam" id="PF08881">
    <property type="entry name" value="CVNH"/>
    <property type="match status" value="1"/>
</dbReference>
<sequence>MPHLQDIFDRVEIKDVKDFIKGQYFTFPSSVLIFYRDGESFSIDLAGHVGNDNGAFCVPGENFHKSSNGSRVEDNGGGWELASGLREACSSSYWLAKLKLDDYIEFQDGQLVFMSWDIQGNDEKGNRADKEHLTSTNEEDAADEEGPETTNRLNVGQTLELGDRLVSDNGEWTLLFQSNGNLVLYSSGSAYWQSNTTNNSSGTGSFNVRLEEDGNFVVAREGGGRNRWESESNDYGAITPYILVQDYGDVCLYDEEVEGCHWSARDI</sequence>
<proteinExistence type="predicted"/>
<dbReference type="PROSITE" id="PS50927">
    <property type="entry name" value="BULB_LECTIN"/>
    <property type="match status" value="1"/>
</dbReference>
<dbReference type="InterPro" id="IPR036673">
    <property type="entry name" value="Cyanovirin-N_sf"/>
</dbReference>